<organism evidence="5 6">
    <name type="scientific">Candidatus Enterocloster faecavium</name>
    <dbReference type="NCBI Taxonomy" id="2838560"/>
    <lineage>
        <taxon>Bacteria</taxon>
        <taxon>Bacillati</taxon>
        <taxon>Bacillota</taxon>
        <taxon>Clostridia</taxon>
        <taxon>Lachnospirales</taxon>
        <taxon>Lachnospiraceae</taxon>
        <taxon>Enterocloster</taxon>
    </lineage>
</organism>
<dbReference type="CDD" id="cd00060">
    <property type="entry name" value="FHA"/>
    <property type="match status" value="1"/>
</dbReference>
<dbReference type="Gene3D" id="3.40.50.410">
    <property type="entry name" value="von Willebrand factor, type A domain"/>
    <property type="match status" value="1"/>
</dbReference>
<dbReference type="Pfam" id="PF00498">
    <property type="entry name" value="FHA"/>
    <property type="match status" value="1"/>
</dbReference>
<dbReference type="InterPro" id="IPR000253">
    <property type="entry name" value="FHA_dom"/>
</dbReference>
<dbReference type="SUPFAM" id="SSF49879">
    <property type="entry name" value="SMAD/FHA domain"/>
    <property type="match status" value="1"/>
</dbReference>
<evidence type="ECO:0000256" key="1">
    <source>
        <dbReference type="SAM" id="MobiDB-lite"/>
    </source>
</evidence>
<keyword evidence="2" id="KW-1133">Transmembrane helix</keyword>
<evidence type="ECO:0000256" key="3">
    <source>
        <dbReference type="SAM" id="SignalP"/>
    </source>
</evidence>
<keyword evidence="2" id="KW-0472">Membrane</keyword>
<dbReference type="PROSITE" id="PS50234">
    <property type="entry name" value="VWFA"/>
    <property type="match status" value="1"/>
</dbReference>
<dbReference type="CDD" id="cd00198">
    <property type="entry name" value="vWFA"/>
    <property type="match status" value="1"/>
</dbReference>
<keyword evidence="2" id="KW-0812">Transmembrane</keyword>
<comment type="caution">
    <text evidence="5">The sequence shown here is derived from an EMBL/GenBank/DDBJ whole genome shotgun (WGS) entry which is preliminary data.</text>
</comment>
<feature type="region of interest" description="Disordered" evidence="1">
    <location>
        <begin position="293"/>
        <end position="378"/>
    </location>
</feature>
<feature type="transmembrane region" description="Helical" evidence="2">
    <location>
        <begin position="383"/>
        <end position="404"/>
    </location>
</feature>
<evidence type="ECO:0000313" key="5">
    <source>
        <dbReference type="EMBL" id="HJB07814.1"/>
    </source>
</evidence>
<dbReference type="EMBL" id="DWYS01000097">
    <property type="protein sequence ID" value="HJB07814.1"/>
    <property type="molecule type" value="Genomic_DNA"/>
</dbReference>
<protein>
    <submittedName>
        <fullName evidence="5">FHA domain-containing protein</fullName>
    </submittedName>
</protein>
<proteinExistence type="predicted"/>
<dbReference type="InterPro" id="IPR036465">
    <property type="entry name" value="vWFA_dom_sf"/>
</dbReference>
<keyword evidence="3" id="KW-0732">Signal</keyword>
<feature type="compositionally biased region" description="Low complexity" evidence="1">
    <location>
        <begin position="337"/>
        <end position="348"/>
    </location>
</feature>
<sequence>MIRSLRRRILCAAVTLLFVLSVCGQALAAGVIRPVRVFVYENTLYSYMELEDIHSPVTQAEVKIGNQSFPASGRLETVRQAGFPITYLLLVDNSTSMPPFREQLVEFGSQLASGSGENTRFILATLGDDFQILSEDVPAAELGAQLAAMPFDENVTRLHTCIDSALDYFEQLPRQGAELREMVVITDAVQYDPAGGVPYEELLERIRQSDVMLHSLGLGTDAGALERLGKLTEASGGIHQVPGTELTAAAAADVLSETGGNLMVTGFDLEGCTASGEDQKVSFTFASRGTLVGSGEASVDLPGAGTDSAAETAAPEEAEGEESSPSSEEQESGGQPGQEDGSSQSDQEGIPQQTEPADGSSAAEQENTPSAGTAPQQPSGTGMLPLLIGAGAALTVVILIWLLAGRKKSKSKTQALPAPDAPGIYMRIDDQDHVLASGQTEFTLSGELTVGRDSGCSLVLNSSTAPLKAARIFVDNGFVRLEVLDPQASVLVNGEPAEGVRTLRSGDRISIDGLTFRPLF</sequence>
<feature type="chain" id="PRO_5038994134" evidence="3">
    <location>
        <begin position="29"/>
        <end position="520"/>
    </location>
</feature>
<evidence type="ECO:0000256" key="2">
    <source>
        <dbReference type="SAM" id="Phobius"/>
    </source>
</evidence>
<reference evidence="5" key="2">
    <citation type="submission" date="2021-04" db="EMBL/GenBank/DDBJ databases">
        <authorList>
            <person name="Gilroy R."/>
        </authorList>
    </citation>
    <scope>NUCLEOTIDE SEQUENCE</scope>
    <source>
        <strain evidence="5">CHK188-4685</strain>
    </source>
</reference>
<dbReference type="Gene3D" id="2.60.200.20">
    <property type="match status" value="1"/>
</dbReference>
<dbReference type="SUPFAM" id="SSF53300">
    <property type="entry name" value="vWA-like"/>
    <property type="match status" value="1"/>
</dbReference>
<dbReference type="SMART" id="SM00327">
    <property type="entry name" value="VWA"/>
    <property type="match status" value="1"/>
</dbReference>
<dbReference type="AlphaFoldDB" id="A0A9D2L898"/>
<name>A0A9D2L898_9FIRM</name>
<accession>A0A9D2L898</accession>
<evidence type="ECO:0000259" key="4">
    <source>
        <dbReference type="PROSITE" id="PS50234"/>
    </source>
</evidence>
<evidence type="ECO:0000313" key="6">
    <source>
        <dbReference type="Proteomes" id="UP000886804"/>
    </source>
</evidence>
<feature type="signal peptide" evidence="3">
    <location>
        <begin position="1"/>
        <end position="28"/>
    </location>
</feature>
<dbReference type="InterPro" id="IPR008984">
    <property type="entry name" value="SMAD_FHA_dom_sf"/>
</dbReference>
<dbReference type="InterPro" id="IPR002035">
    <property type="entry name" value="VWF_A"/>
</dbReference>
<feature type="domain" description="VWFA" evidence="4">
    <location>
        <begin position="86"/>
        <end position="262"/>
    </location>
</feature>
<reference evidence="5" key="1">
    <citation type="journal article" date="2021" name="PeerJ">
        <title>Extensive microbial diversity within the chicken gut microbiome revealed by metagenomics and culture.</title>
        <authorList>
            <person name="Gilroy R."/>
            <person name="Ravi A."/>
            <person name="Getino M."/>
            <person name="Pursley I."/>
            <person name="Horton D.L."/>
            <person name="Alikhan N.F."/>
            <person name="Baker D."/>
            <person name="Gharbi K."/>
            <person name="Hall N."/>
            <person name="Watson M."/>
            <person name="Adriaenssens E.M."/>
            <person name="Foster-Nyarko E."/>
            <person name="Jarju S."/>
            <person name="Secka A."/>
            <person name="Antonio M."/>
            <person name="Oren A."/>
            <person name="Chaudhuri R.R."/>
            <person name="La Ragione R."/>
            <person name="Hildebrand F."/>
            <person name="Pallen M.J."/>
        </authorList>
    </citation>
    <scope>NUCLEOTIDE SEQUENCE</scope>
    <source>
        <strain evidence="5">CHK188-4685</strain>
    </source>
</reference>
<gene>
    <name evidence="5" type="ORF">H9716_08115</name>
</gene>
<dbReference type="Proteomes" id="UP000886804">
    <property type="component" value="Unassembled WGS sequence"/>
</dbReference>
<feature type="compositionally biased region" description="Polar residues" evidence="1">
    <location>
        <begin position="362"/>
        <end position="378"/>
    </location>
</feature>